<feature type="region of interest" description="Disordered" evidence="1">
    <location>
        <begin position="43"/>
        <end position="102"/>
    </location>
</feature>
<feature type="region of interest" description="Disordered" evidence="1">
    <location>
        <begin position="132"/>
        <end position="158"/>
    </location>
</feature>
<feature type="region of interest" description="Disordered" evidence="1">
    <location>
        <begin position="259"/>
        <end position="302"/>
    </location>
</feature>
<feature type="region of interest" description="Disordered" evidence="1">
    <location>
        <begin position="319"/>
        <end position="410"/>
    </location>
</feature>
<organism evidence="2 3">
    <name type="scientific">Pristionchus pacificus</name>
    <name type="common">Parasitic nematode worm</name>
    <dbReference type="NCBI Taxonomy" id="54126"/>
    <lineage>
        <taxon>Eukaryota</taxon>
        <taxon>Metazoa</taxon>
        <taxon>Ecdysozoa</taxon>
        <taxon>Nematoda</taxon>
        <taxon>Chromadorea</taxon>
        <taxon>Rhabditida</taxon>
        <taxon>Rhabditina</taxon>
        <taxon>Diplogasteromorpha</taxon>
        <taxon>Diplogasteroidea</taxon>
        <taxon>Neodiplogasteridae</taxon>
        <taxon>Pristionchus</taxon>
    </lineage>
</organism>
<dbReference type="EnsemblMetazoa" id="PPA08276.1">
    <property type="protein sequence ID" value="PPA08276.1"/>
    <property type="gene ID" value="WBGene00097830"/>
</dbReference>
<feature type="compositionally biased region" description="Low complexity" evidence="1">
    <location>
        <begin position="345"/>
        <end position="410"/>
    </location>
</feature>
<accession>A0A2A6CD17</accession>
<evidence type="ECO:0000256" key="1">
    <source>
        <dbReference type="SAM" id="MobiDB-lite"/>
    </source>
</evidence>
<feature type="compositionally biased region" description="Polar residues" evidence="1">
    <location>
        <begin position="272"/>
        <end position="285"/>
    </location>
</feature>
<dbReference type="Proteomes" id="UP000005239">
    <property type="component" value="Unassembled WGS sequence"/>
</dbReference>
<evidence type="ECO:0000313" key="2">
    <source>
        <dbReference type="EnsemblMetazoa" id="PPA08276.1"/>
    </source>
</evidence>
<reference evidence="3" key="1">
    <citation type="journal article" date="2008" name="Nat. Genet.">
        <title>The Pristionchus pacificus genome provides a unique perspective on nematode lifestyle and parasitism.</title>
        <authorList>
            <person name="Dieterich C."/>
            <person name="Clifton S.W."/>
            <person name="Schuster L.N."/>
            <person name="Chinwalla A."/>
            <person name="Delehaunty K."/>
            <person name="Dinkelacker I."/>
            <person name="Fulton L."/>
            <person name="Fulton R."/>
            <person name="Godfrey J."/>
            <person name="Minx P."/>
            <person name="Mitreva M."/>
            <person name="Roeseler W."/>
            <person name="Tian H."/>
            <person name="Witte H."/>
            <person name="Yang S.P."/>
            <person name="Wilson R.K."/>
            <person name="Sommer R.J."/>
        </authorList>
    </citation>
    <scope>NUCLEOTIDE SEQUENCE [LARGE SCALE GENOMIC DNA]</scope>
    <source>
        <strain evidence="3">PS312</strain>
    </source>
</reference>
<feature type="compositionally biased region" description="Low complexity" evidence="1">
    <location>
        <begin position="43"/>
        <end position="64"/>
    </location>
</feature>
<reference evidence="2" key="2">
    <citation type="submission" date="2022-06" db="UniProtKB">
        <authorList>
            <consortium name="EnsemblMetazoa"/>
        </authorList>
    </citation>
    <scope>IDENTIFICATION</scope>
    <source>
        <strain evidence="2">PS312</strain>
    </source>
</reference>
<evidence type="ECO:0000313" key="3">
    <source>
        <dbReference type="Proteomes" id="UP000005239"/>
    </source>
</evidence>
<feature type="region of interest" description="Disordered" evidence="1">
    <location>
        <begin position="183"/>
        <end position="233"/>
    </location>
</feature>
<sequence>MTKAIYFPFRRRGCCYYSRHASKAAKVLAQRAQRRAQQLAAAMKSSPVVQQQPQQQLQMQQSPLGGESPIHKRKKMKRESNCSSPSDVGMMATGGPPAKQPKLEDVYRNGVIGIAPSAIKLERTLSVTPPAMNGSGVVQAPSPNGRPLSAAQSEGAQSAASIVRPSKWCGMHVKIAQDISKFRQAQQANGGGAGPSTSGAAPRSSNATPTPGGSAATAAPVAQQPTAAPQASAAAPQPVSAAASLAGAAQVAAAAAAQQQQQQQRVPPHCLPSTSNGTSSAAPTSQQQQQQTHPALAGYPAAQQQQMMQLAAMKMAGQLPKTSNGGMQNGQPAPGASRPPSVIAQHPQQQQQRPPGLPPGLAGLPLVQPTLGGQQQQHTPQPPSLLSASPVPQQQQQQQQQMPQGGMPGQPQIEALLRAHMEMELRQRQAAAQQQEQGFNEAQLRQLMQANPAAAGDFIRRLQQQQQHQQQQAQQFLNPAMLGGLHSQFKMPLSAGVNNGKPAGPDGQA</sequence>
<feature type="compositionally biased region" description="Low complexity" evidence="1">
    <location>
        <begin position="149"/>
        <end position="158"/>
    </location>
</feature>
<dbReference type="AlphaFoldDB" id="A0A2A6CD17"/>
<gene>
    <name evidence="2" type="primary">WBGene00097830</name>
</gene>
<accession>A0A8R1YCN4</accession>
<feature type="compositionally biased region" description="Low complexity" evidence="1">
    <location>
        <begin position="195"/>
        <end position="233"/>
    </location>
</feature>
<feature type="compositionally biased region" description="Polar residues" evidence="1">
    <location>
        <begin position="320"/>
        <end position="331"/>
    </location>
</feature>
<protein>
    <submittedName>
        <fullName evidence="2">Uncharacterized protein</fullName>
    </submittedName>
</protein>
<keyword evidence="3" id="KW-1185">Reference proteome</keyword>
<proteinExistence type="predicted"/>
<name>A0A2A6CD17_PRIPA</name>